<keyword evidence="10" id="KW-0472">Membrane</keyword>
<dbReference type="Pfam" id="PF12833">
    <property type="entry name" value="HTH_18"/>
    <property type="match status" value="1"/>
</dbReference>
<evidence type="ECO:0000256" key="10">
    <source>
        <dbReference type="SAM" id="Phobius"/>
    </source>
</evidence>
<evidence type="ECO:0000313" key="15">
    <source>
        <dbReference type="Proteomes" id="UP000246099"/>
    </source>
</evidence>
<evidence type="ECO:0000256" key="2">
    <source>
        <dbReference type="ARBA" id="ARBA00012438"/>
    </source>
</evidence>
<keyword evidence="6" id="KW-0804">Transcription</keyword>
<dbReference type="InterPro" id="IPR036097">
    <property type="entry name" value="HisK_dim/P_sf"/>
</dbReference>
<feature type="domain" description="HTH araC/xylS-type" evidence="11">
    <location>
        <begin position="893"/>
        <end position="992"/>
    </location>
</feature>
<dbReference type="CDD" id="cd00082">
    <property type="entry name" value="HisKA"/>
    <property type="match status" value="1"/>
</dbReference>
<dbReference type="Gene3D" id="1.10.287.130">
    <property type="match status" value="1"/>
</dbReference>
<feature type="transmembrane region" description="Helical" evidence="10">
    <location>
        <begin position="216"/>
        <end position="237"/>
    </location>
</feature>
<dbReference type="PROSITE" id="PS01124">
    <property type="entry name" value="HTH_ARAC_FAMILY_2"/>
    <property type="match status" value="1"/>
</dbReference>
<dbReference type="SUPFAM" id="SSF46689">
    <property type="entry name" value="Homeodomain-like"/>
    <property type="match status" value="1"/>
</dbReference>
<dbReference type="InterPro" id="IPR005467">
    <property type="entry name" value="His_kinase_dom"/>
</dbReference>
<keyword evidence="8" id="KW-0175">Coiled coil</keyword>
<evidence type="ECO:0000256" key="7">
    <source>
        <dbReference type="PROSITE-ProRule" id="PRU00169"/>
    </source>
</evidence>
<gene>
    <name evidence="14" type="ORF">DLD77_06480</name>
</gene>
<keyword evidence="3 7" id="KW-0597">Phosphoprotein</keyword>
<reference evidence="14 15" key="1">
    <citation type="submission" date="2018-05" db="EMBL/GenBank/DDBJ databases">
        <title>Chitinophaga sp. nov., isolated from rhizosphere soil of Alhagi.</title>
        <authorList>
            <person name="Liu Y."/>
        </authorList>
    </citation>
    <scope>NUCLEOTIDE SEQUENCE [LARGE SCALE GENOMIC DNA]</scope>
    <source>
        <strain evidence="14 15">T22</strain>
    </source>
</reference>
<feature type="transmembrane region" description="Helical" evidence="10">
    <location>
        <begin position="398"/>
        <end position="419"/>
    </location>
</feature>
<name>A0ABM6WBP8_9BACT</name>
<dbReference type="EC" id="2.7.13.3" evidence="2"/>
<evidence type="ECO:0000256" key="6">
    <source>
        <dbReference type="ARBA" id="ARBA00023163"/>
    </source>
</evidence>
<organism evidence="14 15">
    <name type="scientific">Chitinophaga alhagiae</name>
    <dbReference type="NCBI Taxonomy" id="2203219"/>
    <lineage>
        <taxon>Bacteria</taxon>
        <taxon>Pseudomonadati</taxon>
        <taxon>Bacteroidota</taxon>
        <taxon>Chitinophagia</taxon>
        <taxon>Chitinophagales</taxon>
        <taxon>Chitinophagaceae</taxon>
        <taxon>Chitinophaga</taxon>
    </lineage>
</organism>
<keyword evidence="15" id="KW-1185">Reference proteome</keyword>
<evidence type="ECO:0000256" key="9">
    <source>
        <dbReference type="SAM" id="MobiDB-lite"/>
    </source>
</evidence>
<dbReference type="Gene3D" id="3.40.50.2300">
    <property type="match status" value="1"/>
</dbReference>
<dbReference type="PANTHER" id="PTHR43547:SF2">
    <property type="entry name" value="HYBRID SIGNAL TRANSDUCTION HISTIDINE KINASE C"/>
    <property type="match status" value="1"/>
</dbReference>
<evidence type="ECO:0000256" key="3">
    <source>
        <dbReference type="ARBA" id="ARBA00022553"/>
    </source>
</evidence>
<feature type="coiled-coil region" evidence="8">
    <location>
        <begin position="421"/>
        <end position="481"/>
    </location>
</feature>
<dbReference type="InterPro" id="IPR011006">
    <property type="entry name" value="CheY-like_superfamily"/>
</dbReference>
<dbReference type="PROSITE" id="PS50109">
    <property type="entry name" value="HIS_KIN"/>
    <property type="match status" value="1"/>
</dbReference>
<dbReference type="PROSITE" id="PS50110">
    <property type="entry name" value="RESPONSE_REGULATORY"/>
    <property type="match status" value="1"/>
</dbReference>
<dbReference type="InterPro" id="IPR009057">
    <property type="entry name" value="Homeodomain-like_sf"/>
</dbReference>
<protein>
    <recommendedName>
        <fullName evidence="2">histidine kinase</fullName>
        <ecNumber evidence="2">2.7.13.3</ecNumber>
    </recommendedName>
</protein>
<dbReference type="Gene3D" id="1.10.10.60">
    <property type="entry name" value="Homeodomain-like"/>
    <property type="match status" value="1"/>
</dbReference>
<dbReference type="InterPro" id="IPR018062">
    <property type="entry name" value="HTH_AraC-typ_CS"/>
</dbReference>
<dbReference type="InterPro" id="IPR018060">
    <property type="entry name" value="HTH_AraC"/>
</dbReference>
<dbReference type="SMART" id="SM00342">
    <property type="entry name" value="HTH_ARAC"/>
    <property type="match status" value="1"/>
</dbReference>
<feature type="domain" description="Histidine kinase" evidence="12">
    <location>
        <begin position="491"/>
        <end position="708"/>
    </location>
</feature>
<dbReference type="SMART" id="SM00387">
    <property type="entry name" value="HATPase_c"/>
    <property type="match status" value="1"/>
</dbReference>
<dbReference type="Pfam" id="PF02518">
    <property type="entry name" value="HATPase_c"/>
    <property type="match status" value="1"/>
</dbReference>
<dbReference type="PROSITE" id="PS00041">
    <property type="entry name" value="HTH_ARAC_FAMILY_1"/>
    <property type="match status" value="1"/>
</dbReference>
<dbReference type="SMART" id="SM00388">
    <property type="entry name" value="HisKA"/>
    <property type="match status" value="1"/>
</dbReference>
<dbReference type="InterPro" id="IPR003594">
    <property type="entry name" value="HATPase_dom"/>
</dbReference>
<dbReference type="InterPro" id="IPR001789">
    <property type="entry name" value="Sig_transdc_resp-reg_receiver"/>
</dbReference>
<accession>A0ABM6WBP8</accession>
<dbReference type="Pfam" id="PF00512">
    <property type="entry name" value="HisKA"/>
    <property type="match status" value="1"/>
</dbReference>
<feature type="transmembrane region" description="Helical" evidence="10">
    <location>
        <begin position="273"/>
        <end position="298"/>
    </location>
</feature>
<feature type="transmembrane region" description="Helical" evidence="10">
    <location>
        <begin position="244"/>
        <end position="261"/>
    </location>
</feature>
<evidence type="ECO:0000256" key="5">
    <source>
        <dbReference type="ARBA" id="ARBA00023125"/>
    </source>
</evidence>
<comment type="catalytic activity">
    <reaction evidence="1">
        <text>ATP + protein L-histidine = ADP + protein N-phospho-L-histidine.</text>
        <dbReference type="EC" id="2.7.13.3"/>
    </reaction>
</comment>
<evidence type="ECO:0000259" key="12">
    <source>
        <dbReference type="PROSITE" id="PS50109"/>
    </source>
</evidence>
<dbReference type="SUPFAM" id="SSF55874">
    <property type="entry name" value="ATPase domain of HSP90 chaperone/DNA topoisomerase II/histidine kinase"/>
    <property type="match status" value="1"/>
</dbReference>
<keyword evidence="10" id="KW-1133">Transmembrane helix</keyword>
<feature type="region of interest" description="Disordered" evidence="9">
    <location>
        <begin position="719"/>
        <end position="738"/>
    </location>
</feature>
<evidence type="ECO:0000256" key="1">
    <source>
        <dbReference type="ARBA" id="ARBA00000085"/>
    </source>
</evidence>
<dbReference type="SMART" id="SM00448">
    <property type="entry name" value="REC"/>
    <property type="match status" value="1"/>
</dbReference>
<dbReference type="PRINTS" id="PR00344">
    <property type="entry name" value="BCTRLSENSOR"/>
</dbReference>
<evidence type="ECO:0000259" key="13">
    <source>
        <dbReference type="PROSITE" id="PS50110"/>
    </source>
</evidence>
<feature type="domain" description="Response regulatory" evidence="13">
    <location>
        <begin position="746"/>
        <end position="861"/>
    </location>
</feature>
<keyword evidence="5" id="KW-0238">DNA-binding</keyword>
<dbReference type="Pfam" id="PF00072">
    <property type="entry name" value="Response_reg"/>
    <property type="match status" value="1"/>
</dbReference>
<evidence type="ECO:0000256" key="4">
    <source>
        <dbReference type="ARBA" id="ARBA00023015"/>
    </source>
</evidence>
<sequence>MFNPGFKGNGYAIQPTLRCWTITVIGCFLFVCASAQNNPVILSDSNVTRPLWLDGRQWKFHPGDSMAWASPAYPDGHWDVIAGTNFGTGKFKRADPPKGWTGFGWFRIWIRQSDPAVTGTWGLYINHDAASETYFDGKKVMTLGRLGHSKETMRSARNPYLTIPLAITDTLPHLLAIRYSHYGNFFPDFTGFNAYIQDLHQMNAAQKSSQRFMDQLLMSVAAACILTLLHLLLFIFYPKNRINLYYVLFVAAVAVGLYARYQTVVATDPGLQVFFIKLFIGFVLLHLNFGALLLYAAAYEKIPRWRVAAIAALTLALAIWVWVDWYDLYYDRFKTALSNWYQIIFVLVVYTDAMISIVKAIRKGNQKLWLIAAGLILIYLMGIFVGSNQFGWFTFKEVMIAFAWGNLLMPVLFSIYIALEVAATNRRLATQLKENERLSTENLLKEQEKNRLISEQAEQLEKTVQERTAQVRQQAEQLKEMDMVKSRFFVNLTHEFRTPLTLITNPAKELLRQADTDAGRQYAGFILQNSERLLQLINQLLDLSRLESGQMEIRNEALDVVRWLRLHVQQFSSLAEQWRVRLSFHTDTPVLWISADADKLEKILQNLISNAFKFVTDEGIITVSFAKKSGHQFEINVQDNGIGIAPEKLPYVFDRFYQADATDTRSREGAGIGLALCKELSELLGGSVAVTSALHAGTTFTLRLPYQEAAEKATNDAIAKTPHNEGTPGYVQEEETVPQTEPDATTILVVEDNEQLRQFIALSLSAYYTVLAAKDGEDAIKMASETIPTLVITDLMMPQKNGYELCAALKTDERTSHIPVIMLTAKTDRDSRIKGIETGADAYLAKPFDREELLALIENLIRTRQQLRKKYSKGNNWITVTEELPSMERKFLERVHAAIESELDNDQLSTDFLGRKIGLSRTQLHRKLKDLTDQSPGELIRTIRMQRAHDLLQQHAATVAEVCYKVGYTNPANFSTAFSKHFGYPPSAVPERGAVS</sequence>
<evidence type="ECO:0000256" key="8">
    <source>
        <dbReference type="SAM" id="Coils"/>
    </source>
</evidence>
<dbReference type="PANTHER" id="PTHR43547">
    <property type="entry name" value="TWO-COMPONENT HISTIDINE KINASE"/>
    <property type="match status" value="1"/>
</dbReference>
<dbReference type="Proteomes" id="UP000246099">
    <property type="component" value="Chromosome"/>
</dbReference>
<dbReference type="SUPFAM" id="SSF47384">
    <property type="entry name" value="Homodimeric domain of signal transducing histidine kinase"/>
    <property type="match status" value="1"/>
</dbReference>
<evidence type="ECO:0000259" key="11">
    <source>
        <dbReference type="PROSITE" id="PS01124"/>
    </source>
</evidence>
<dbReference type="Gene3D" id="3.30.565.10">
    <property type="entry name" value="Histidine kinase-like ATPase, C-terminal domain"/>
    <property type="match status" value="1"/>
</dbReference>
<dbReference type="InterPro" id="IPR003661">
    <property type="entry name" value="HisK_dim/P_dom"/>
</dbReference>
<dbReference type="EMBL" id="CP029600">
    <property type="protein sequence ID" value="AWO01361.1"/>
    <property type="molecule type" value="Genomic_DNA"/>
</dbReference>
<feature type="transmembrane region" description="Helical" evidence="10">
    <location>
        <begin position="305"/>
        <end position="323"/>
    </location>
</feature>
<keyword evidence="10" id="KW-0812">Transmembrane</keyword>
<dbReference type="RefSeq" id="WP_119077574.1">
    <property type="nucleotide sequence ID" value="NZ_CP029600.1"/>
</dbReference>
<feature type="transmembrane region" description="Helical" evidence="10">
    <location>
        <begin position="368"/>
        <end position="386"/>
    </location>
</feature>
<feature type="transmembrane region" description="Helical" evidence="10">
    <location>
        <begin position="343"/>
        <end position="361"/>
    </location>
</feature>
<feature type="modified residue" description="4-aspartylphosphate" evidence="7">
    <location>
        <position position="794"/>
    </location>
</feature>
<evidence type="ECO:0000313" key="14">
    <source>
        <dbReference type="EMBL" id="AWO01361.1"/>
    </source>
</evidence>
<dbReference type="InterPro" id="IPR036890">
    <property type="entry name" value="HATPase_C_sf"/>
</dbReference>
<dbReference type="InterPro" id="IPR004358">
    <property type="entry name" value="Sig_transdc_His_kin-like_C"/>
</dbReference>
<proteinExistence type="predicted"/>
<keyword evidence="4" id="KW-0805">Transcription regulation</keyword>
<dbReference type="SUPFAM" id="SSF52172">
    <property type="entry name" value="CheY-like"/>
    <property type="match status" value="1"/>
</dbReference>